<keyword evidence="3" id="KW-1185">Reference proteome</keyword>
<dbReference type="AlphaFoldDB" id="A0AAD8UUP6"/>
<organism evidence="2 3">
    <name type="scientific">Babesia gibsoni</name>
    <dbReference type="NCBI Taxonomy" id="33632"/>
    <lineage>
        <taxon>Eukaryota</taxon>
        <taxon>Sar</taxon>
        <taxon>Alveolata</taxon>
        <taxon>Apicomplexa</taxon>
        <taxon>Aconoidasida</taxon>
        <taxon>Piroplasmida</taxon>
        <taxon>Babesiidae</taxon>
        <taxon>Babesia</taxon>
    </lineage>
</organism>
<evidence type="ECO:0000313" key="2">
    <source>
        <dbReference type="EMBL" id="KAK1444882.1"/>
    </source>
</evidence>
<gene>
    <name evidence="2" type="ORF">BgAZ_107880</name>
</gene>
<proteinExistence type="predicted"/>
<reference evidence="2" key="1">
    <citation type="submission" date="2023-08" db="EMBL/GenBank/DDBJ databases">
        <title>Draft sequence of the Babesia gibsoni genome.</title>
        <authorList>
            <person name="Yamagishi J.Y."/>
            <person name="Xuan X.X."/>
        </authorList>
    </citation>
    <scope>NUCLEOTIDE SEQUENCE</scope>
    <source>
        <strain evidence="2">Azabu</strain>
    </source>
</reference>
<accession>A0AAD8UUP6</accession>
<dbReference type="Proteomes" id="UP001230268">
    <property type="component" value="Unassembled WGS sequence"/>
</dbReference>
<feature type="signal peptide" evidence="1">
    <location>
        <begin position="1"/>
        <end position="21"/>
    </location>
</feature>
<name>A0AAD8UUP6_BABGI</name>
<protein>
    <submittedName>
        <fullName evidence="2">Uncharacterized protein</fullName>
    </submittedName>
</protein>
<feature type="chain" id="PRO_5042035929" evidence="1">
    <location>
        <begin position="22"/>
        <end position="148"/>
    </location>
</feature>
<evidence type="ECO:0000313" key="3">
    <source>
        <dbReference type="Proteomes" id="UP001230268"/>
    </source>
</evidence>
<sequence length="148" mass="16598">MKLNVFAAFIAALAAMSLVRTTSVGNMVDSLVKSVGRTPRTTPILNSLNRIAQLPMSRNAFSHTLQRMFTDVDNGTNPINYGGGNLGAYYNFMFPDNDDYPWACVCNEHDLQQYKEKLLPYAKCRNQEDLSFNNFQANCNPNTGVEFL</sequence>
<keyword evidence="1" id="KW-0732">Signal</keyword>
<evidence type="ECO:0000256" key="1">
    <source>
        <dbReference type="SAM" id="SignalP"/>
    </source>
</evidence>
<comment type="caution">
    <text evidence="2">The sequence shown here is derived from an EMBL/GenBank/DDBJ whole genome shotgun (WGS) entry which is preliminary data.</text>
</comment>
<dbReference type="EMBL" id="JAVEPI010000001">
    <property type="protein sequence ID" value="KAK1444882.1"/>
    <property type="molecule type" value="Genomic_DNA"/>
</dbReference>